<evidence type="ECO:0000256" key="1">
    <source>
        <dbReference type="SAM" id="Phobius"/>
    </source>
</evidence>
<protein>
    <submittedName>
        <fullName evidence="2">Uncharacterized protein</fullName>
    </submittedName>
</protein>
<feature type="transmembrane region" description="Helical" evidence="1">
    <location>
        <begin position="12"/>
        <end position="33"/>
    </location>
</feature>
<organism evidence="2 3">
    <name type="scientific">Paenalkalicoccus suaedae</name>
    <dbReference type="NCBI Taxonomy" id="2592382"/>
    <lineage>
        <taxon>Bacteria</taxon>
        <taxon>Bacillati</taxon>
        <taxon>Bacillota</taxon>
        <taxon>Bacilli</taxon>
        <taxon>Bacillales</taxon>
        <taxon>Bacillaceae</taxon>
        <taxon>Paenalkalicoccus</taxon>
    </lineage>
</organism>
<dbReference type="AlphaFoldDB" id="A0A859FAS3"/>
<feature type="transmembrane region" description="Helical" evidence="1">
    <location>
        <begin position="80"/>
        <end position="103"/>
    </location>
</feature>
<keyword evidence="1" id="KW-0472">Membrane</keyword>
<dbReference type="RefSeq" id="WP_176007932.1">
    <property type="nucleotide sequence ID" value="NZ_CP041372.2"/>
</dbReference>
<reference evidence="3" key="1">
    <citation type="submission" date="2019-07" db="EMBL/GenBank/DDBJ databases">
        <title>Bacillus alkalisoli sp. nov. isolated from saline soil.</title>
        <authorList>
            <person name="Sun J.-Q."/>
            <person name="Xu L."/>
        </authorList>
    </citation>
    <scope>NUCLEOTIDE SEQUENCE [LARGE SCALE GENOMIC DNA]</scope>
    <source>
        <strain evidence="3">M4U3P1</strain>
    </source>
</reference>
<feature type="transmembrane region" description="Helical" evidence="1">
    <location>
        <begin position="39"/>
        <end position="59"/>
    </location>
</feature>
<accession>A0A859FAS3</accession>
<sequence length="148" mass="16264">MFVSRSIPVKLITIILSSILLIVIAVSVGNWMSPTPNTSVYSVFAFAFPIIFFLYVIFGGAITPFLDRFIYVKCRHNSKLVIVSSMILYLGLGIFASILYTLILEPGFRLPGLGLLIISLAAATVFLVIQTLIGALYLSFRSKRKAPA</sequence>
<keyword evidence="1" id="KW-1133">Transmembrane helix</keyword>
<evidence type="ECO:0000313" key="2">
    <source>
        <dbReference type="EMBL" id="QKS69888.1"/>
    </source>
</evidence>
<name>A0A859FAS3_9BACI</name>
<feature type="transmembrane region" description="Helical" evidence="1">
    <location>
        <begin position="115"/>
        <end position="138"/>
    </location>
</feature>
<keyword evidence="1" id="KW-0812">Transmembrane</keyword>
<evidence type="ECO:0000313" key="3">
    <source>
        <dbReference type="Proteomes" id="UP000318138"/>
    </source>
</evidence>
<gene>
    <name evidence="2" type="ORF">FLK61_24190</name>
</gene>
<dbReference type="KEGG" id="psua:FLK61_24190"/>
<dbReference type="EMBL" id="CP041372">
    <property type="protein sequence ID" value="QKS69888.1"/>
    <property type="molecule type" value="Genomic_DNA"/>
</dbReference>
<keyword evidence="3" id="KW-1185">Reference proteome</keyword>
<dbReference type="Proteomes" id="UP000318138">
    <property type="component" value="Chromosome"/>
</dbReference>
<proteinExistence type="predicted"/>